<feature type="domain" description="Serine-threonine/tyrosine-protein kinase catalytic" evidence="1">
    <location>
        <begin position="1"/>
        <end position="63"/>
    </location>
</feature>
<protein>
    <recommendedName>
        <fullName evidence="1">Serine-threonine/tyrosine-protein kinase catalytic domain-containing protein</fullName>
    </recommendedName>
</protein>
<gene>
    <name evidence="2" type="ORF">HOLleu_22698</name>
</gene>
<proteinExistence type="predicted"/>
<comment type="caution">
    <text evidence="2">The sequence shown here is derived from an EMBL/GenBank/DDBJ whole genome shotgun (WGS) entry which is preliminary data.</text>
</comment>
<dbReference type="Pfam" id="PF07714">
    <property type="entry name" value="PK_Tyr_Ser-Thr"/>
    <property type="match status" value="1"/>
</dbReference>
<keyword evidence="3" id="KW-1185">Reference proteome</keyword>
<evidence type="ECO:0000259" key="1">
    <source>
        <dbReference type="Pfam" id="PF07714"/>
    </source>
</evidence>
<evidence type="ECO:0000313" key="2">
    <source>
        <dbReference type="EMBL" id="KAJ8035459.1"/>
    </source>
</evidence>
<sequence length="92" mass="10676">MWEIFSCGTEPELPKSAFSNRESSLGQLLKAEFCPTVVYIAITLCWTRDSWSRPSFHDLKEFLNCAIEIHQLEKGTNKVIYLYLRSLNIPCF</sequence>
<dbReference type="Proteomes" id="UP001152320">
    <property type="component" value="Chromosome 10"/>
</dbReference>
<accession>A0A9Q1H6Y8</accession>
<reference evidence="2" key="1">
    <citation type="submission" date="2021-10" db="EMBL/GenBank/DDBJ databases">
        <title>Tropical sea cucumber genome reveals ecological adaptation and Cuvierian tubules defense mechanism.</title>
        <authorList>
            <person name="Chen T."/>
        </authorList>
    </citation>
    <scope>NUCLEOTIDE SEQUENCE</scope>
    <source>
        <strain evidence="2">Nanhai2018</strain>
        <tissue evidence="2">Muscle</tissue>
    </source>
</reference>
<dbReference type="AlphaFoldDB" id="A0A9Q1H6Y8"/>
<organism evidence="2 3">
    <name type="scientific">Holothuria leucospilota</name>
    <name type="common">Black long sea cucumber</name>
    <name type="synonym">Mertensiothuria leucospilota</name>
    <dbReference type="NCBI Taxonomy" id="206669"/>
    <lineage>
        <taxon>Eukaryota</taxon>
        <taxon>Metazoa</taxon>
        <taxon>Echinodermata</taxon>
        <taxon>Eleutherozoa</taxon>
        <taxon>Echinozoa</taxon>
        <taxon>Holothuroidea</taxon>
        <taxon>Aspidochirotacea</taxon>
        <taxon>Aspidochirotida</taxon>
        <taxon>Holothuriidae</taxon>
        <taxon>Holothuria</taxon>
    </lineage>
</organism>
<dbReference type="InterPro" id="IPR001245">
    <property type="entry name" value="Ser-Thr/Tyr_kinase_cat_dom"/>
</dbReference>
<dbReference type="EMBL" id="JAIZAY010000010">
    <property type="protein sequence ID" value="KAJ8035459.1"/>
    <property type="molecule type" value="Genomic_DNA"/>
</dbReference>
<dbReference type="OrthoDB" id="543442at2759"/>
<evidence type="ECO:0000313" key="3">
    <source>
        <dbReference type="Proteomes" id="UP001152320"/>
    </source>
</evidence>
<dbReference type="GO" id="GO:0004672">
    <property type="term" value="F:protein kinase activity"/>
    <property type="evidence" value="ECO:0007669"/>
    <property type="project" value="InterPro"/>
</dbReference>
<name>A0A9Q1H6Y8_HOLLE</name>